<evidence type="ECO:0000313" key="2">
    <source>
        <dbReference type="EMBL" id="OEH86119.1"/>
    </source>
</evidence>
<sequence>MRNIGTYAFEGLTFIIWLLAIGTLFNVNIFYFKEYRLEYANLESAIKEIWPSSEIVNEWDLKGNKLFVFKTPTEYRYIFFPKGLISNRYALNDNSILHSYSLFDVNRPIRRQLKHFTGTYYVEISTEELIIEKHDRWENLSLYPLFFQILISIGFISYYTNTFIERYKIRKMKRDLDNRENIG</sequence>
<name>A0A1E5L804_9FIRM</name>
<keyword evidence="1" id="KW-1133">Transmembrane helix</keyword>
<keyword evidence="3" id="KW-1185">Reference proteome</keyword>
<evidence type="ECO:0000313" key="3">
    <source>
        <dbReference type="Proteomes" id="UP000095255"/>
    </source>
</evidence>
<dbReference type="Proteomes" id="UP000095255">
    <property type="component" value="Unassembled WGS sequence"/>
</dbReference>
<dbReference type="AlphaFoldDB" id="A0A1E5L804"/>
<dbReference type="RefSeq" id="WP_069701546.1">
    <property type="nucleotide sequence ID" value="NZ_MJAT01000007.1"/>
</dbReference>
<feature type="transmembrane region" description="Helical" evidence="1">
    <location>
        <begin position="145"/>
        <end position="164"/>
    </location>
</feature>
<accession>A0A1E5L804</accession>
<proteinExistence type="predicted"/>
<gene>
    <name evidence="2" type="ORF">BHU72_14450</name>
</gene>
<dbReference type="OrthoDB" id="9827008at2"/>
<dbReference type="EMBL" id="MJAT01000007">
    <property type="protein sequence ID" value="OEH86119.1"/>
    <property type="molecule type" value="Genomic_DNA"/>
</dbReference>
<keyword evidence="1" id="KW-0472">Membrane</keyword>
<reference evidence="2 3" key="1">
    <citation type="submission" date="2016-09" db="EMBL/GenBank/DDBJ databases">
        <title>Desulfuribacillus arsenicus sp. nov., an obligately anaerobic, dissimilatory arsenic- and antimonate-reducing bacterium isolated from anoxic sediments.</title>
        <authorList>
            <person name="Abin C.A."/>
            <person name="Hollibaugh J.T."/>
        </authorList>
    </citation>
    <scope>NUCLEOTIDE SEQUENCE [LARGE SCALE GENOMIC DNA]</scope>
    <source>
        <strain evidence="2 3">MLFW-2</strain>
    </source>
</reference>
<protein>
    <submittedName>
        <fullName evidence="2">Uncharacterized protein</fullName>
    </submittedName>
</protein>
<feature type="transmembrane region" description="Helical" evidence="1">
    <location>
        <begin position="12"/>
        <end position="32"/>
    </location>
</feature>
<comment type="caution">
    <text evidence="2">The sequence shown here is derived from an EMBL/GenBank/DDBJ whole genome shotgun (WGS) entry which is preliminary data.</text>
</comment>
<keyword evidence="1" id="KW-0812">Transmembrane</keyword>
<organism evidence="2 3">
    <name type="scientific">Desulfuribacillus stibiiarsenatis</name>
    <dbReference type="NCBI Taxonomy" id="1390249"/>
    <lineage>
        <taxon>Bacteria</taxon>
        <taxon>Bacillati</taxon>
        <taxon>Bacillota</taxon>
        <taxon>Desulfuribacillia</taxon>
        <taxon>Desulfuribacillales</taxon>
        <taxon>Desulfuribacillaceae</taxon>
        <taxon>Desulfuribacillus</taxon>
    </lineage>
</organism>
<evidence type="ECO:0000256" key="1">
    <source>
        <dbReference type="SAM" id="Phobius"/>
    </source>
</evidence>